<keyword evidence="5" id="KW-1185">Reference proteome</keyword>
<keyword evidence="1" id="KW-0808">Transferase</keyword>
<evidence type="ECO:0000256" key="1">
    <source>
        <dbReference type="ARBA" id="ARBA00022527"/>
    </source>
</evidence>
<proteinExistence type="predicted"/>
<feature type="domain" description="Histidine kinase/HSP90-like ATPase" evidence="3">
    <location>
        <begin position="117"/>
        <end position="229"/>
    </location>
</feature>
<dbReference type="Gene3D" id="3.30.565.10">
    <property type="entry name" value="Histidine kinase-like ATPase, C-terminal domain"/>
    <property type="match status" value="1"/>
</dbReference>
<sequence length="235" mass="23232">MTLAGATGAAPADVSLDTGADESVEAQVGPSVDTDAVDVVDVVDIGTDAVDVVDTGTDAVDAAGAAVGAAVVAAAVVGAVVEAAAEAVAEGAAEPADPADPADPTDDAALVAHLQVDVTPLADVRARLRDVAAAEGWAAPVERTLLLLATELVANAQNHGPTGGHVVLRLARTSRAVHVAVDDDGAAAPVVRTPPPDALDGRGMLLVQHLAQEWGSAPRPDGGKTVWFVLPVDAG</sequence>
<organism evidence="4 5">
    <name type="scientific">Actinotalea ferrariae CF5-4</name>
    <dbReference type="NCBI Taxonomy" id="948458"/>
    <lineage>
        <taxon>Bacteria</taxon>
        <taxon>Bacillati</taxon>
        <taxon>Actinomycetota</taxon>
        <taxon>Actinomycetes</taxon>
        <taxon>Micrococcales</taxon>
        <taxon>Cellulomonadaceae</taxon>
        <taxon>Actinotalea</taxon>
    </lineage>
</organism>
<evidence type="ECO:0000256" key="2">
    <source>
        <dbReference type="SAM" id="MobiDB-lite"/>
    </source>
</evidence>
<dbReference type="EMBL" id="AXCW01000004">
    <property type="protein sequence ID" value="EYR65134.1"/>
    <property type="molecule type" value="Genomic_DNA"/>
</dbReference>
<keyword evidence="1" id="KW-0418">Kinase</keyword>
<gene>
    <name evidence="4" type="ORF">N866_13240</name>
</gene>
<dbReference type="PANTHER" id="PTHR35526">
    <property type="entry name" value="ANTI-SIGMA-F FACTOR RSBW-RELATED"/>
    <property type="match status" value="1"/>
</dbReference>
<dbReference type="AlphaFoldDB" id="A0A021VVA7"/>
<protein>
    <submittedName>
        <fullName evidence="4">Regulatory protein</fullName>
    </submittedName>
</protein>
<comment type="caution">
    <text evidence="4">The sequence shown here is derived from an EMBL/GenBank/DDBJ whole genome shotgun (WGS) entry which is preliminary data.</text>
</comment>
<dbReference type="OrthoDB" id="4251531at2"/>
<name>A0A021VVA7_9CELL</name>
<dbReference type="RefSeq" id="WP_052022218.1">
    <property type="nucleotide sequence ID" value="NZ_AXCW01000004.1"/>
</dbReference>
<evidence type="ECO:0000313" key="5">
    <source>
        <dbReference type="Proteomes" id="UP000019753"/>
    </source>
</evidence>
<keyword evidence="1" id="KW-0723">Serine/threonine-protein kinase</keyword>
<dbReference type="CDD" id="cd16936">
    <property type="entry name" value="HATPase_RsbW-like"/>
    <property type="match status" value="1"/>
</dbReference>
<dbReference type="PANTHER" id="PTHR35526:SF3">
    <property type="entry name" value="ANTI-SIGMA-F FACTOR RSBW"/>
    <property type="match status" value="1"/>
</dbReference>
<feature type="region of interest" description="Disordered" evidence="2">
    <location>
        <begin position="1"/>
        <end position="31"/>
    </location>
</feature>
<dbReference type="InterPro" id="IPR003594">
    <property type="entry name" value="HATPase_dom"/>
</dbReference>
<dbReference type="Pfam" id="PF13581">
    <property type="entry name" value="HATPase_c_2"/>
    <property type="match status" value="1"/>
</dbReference>
<dbReference type="InterPro" id="IPR050267">
    <property type="entry name" value="Anti-sigma-factor_SerPK"/>
</dbReference>
<dbReference type="Proteomes" id="UP000019753">
    <property type="component" value="Unassembled WGS sequence"/>
</dbReference>
<reference evidence="4 5" key="1">
    <citation type="submission" date="2014-01" db="EMBL/GenBank/DDBJ databases">
        <title>Actinotalea ferrariae CF5-4.</title>
        <authorList>
            <person name="Chen F."/>
            <person name="Li Y."/>
            <person name="Wang G."/>
        </authorList>
    </citation>
    <scope>NUCLEOTIDE SEQUENCE [LARGE SCALE GENOMIC DNA]</scope>
    <source>
        <strain evidence="4 5">CF5-4</strain>
    </source>
</reference>
<dbReference type="InterPro" id="IPR036890">
    <property type="entry name" value="HATPase_C_sf"/>
</dbReference>
<accession>A0A021VVA7</accession>
<evidence type="ECO:0000313" key="4">
    <source>
        <dbReference type="EMBL" id="EYR65134.1"/>
    </source>
</evidence>
<dbReference type="GO" id="GO:0004674">
    <property type="term" value="F:protein serine/threonine kinase activity"/>
    <property type="evidence" value="ECO:0007669"/>
    <property type="project" value="UniProtKB-KW"/>
</dbReference>
<evidence type="ECO:0000259" key="3">
    <source>
        <dbReference type="Pfam" id="PF13581"/>
    </source>
</evidence>
<dbReference type="SUPFAM" id="SSF55874">
    <property type="entry name" value="ATPase domain of HSP90 chaperone/DNA topoisomerase II/histidine kinase"/>
    <property type="match status" value="1"/>
</dbReference>